<dbReference type="AlphaFoldDB" id="X1G2F8"/>
<comment type="caution">
    <text evidence="9">The sequence shown here is derived from an EMBL/GenBank/DDBJ whole genome shotgun (WGS) entry which is preliminary data.</text>
</comment>
<keyword evidence="2" id="KW-1003">Cell membrane</keyword>
<dbReference type="InterPro" id="IPR003838">
    <property type="entry name" value="ABC3_permease_C"/>
</dbReference>
<dbReference type="GO" id="GO:0022857">
    <property type="term" value="F:transmembrane transporter activity"/>
    <property type="evidence" value="ECO:0007669"/>
    <property type="project" value="TreeGrafter"/>
</dbReference>
<sequence length="141" mass="15198">KINEIKALECLCLIEDENDKRSMLAIAQEQLAQILPEAKVILLQGIAEIRQKQRAAMEGYLAFLMPVILAVCGAWVGVLAMVNVRDRQQEIGIMRALGYGSGRITLLFLGKAVIIGLLGAAAGFFIGTALALNFGPGIFKV</sequence>
<proteinExistence type="inferred from homology"/>
<gene>
    <name evidence="9" type="ORF">S03H2_25780</name>
</gene>
<evidence type="ECO:0000256" key="3">
    <source>
        <dbReference type="ARBA" id="ARBA00022692"/>
    </source>
</evidence>
<evidence type="ECO:0000256" key="2">
    <source>
        <dbReference type="ARBA" id="ARBA00022475"/>
    </source>
</evidence>
<feature type="domain" description="ABC3 transporter permease C-terminal" evidence="8">
    <location>
        <begin position="64"/>
        <end position="131"/>
    </location>
</feature>
<dbReference type="EMBL" id="BARU01014698">
    <property type="protein sequence ID" value="GAH35779.1"/>
    <property type="molecule type" value="Genomic_DNA"/>
</dbReference>
<evidence type="ECO:0000256" key="4">
    <source>
        <dbReference type="ARBA" id="ARBA00022989"/>
    </source>
</evidence>
<evidence type="ECO:0000256" key="7">
    <source>
        <dbReference type="SAM" id="Phobius"/>
    </source>
</evidence>
<dbReference type="PANTHER" id="PTHR30572:SF4">
    <property type="entry name" value="ABC TRANSPORTER PERMEASE YTRF"/>
    <property type="match status" value="1"/>
</dbReference>
<evidence type="ECO:0000256" key="1">
    <source>
        <dbReference type="ARBA" id="ARBA00004651"/>
    </source>
</evidence>
<accession>X1G2F8</accession>
<keyword evidence="5 7" id="KW-0472">Membrane</keyword>
<feature type="transmembrane region" description="Helical" evidence="7">
    <location>
        <begin position="60"/>
        <end position="84"/>
    </location>
</feature>
<evidence type="ECO:0000256" key="6">
    <source>
        <dbReference type="ARBA" id="ARBA00038076"/>
    </source>
</evidence>
<name>X1G2F8_9ZZZZ</name>
<evidence type="ECO:0000313" key="9">
    <source>
        <dbReference type="EMBL" id="GAH35779.1"/>
    </source>
</evidence>
<dbReference type="PANTHER" id="PTHR30572">
    <property type="entry name" value="MEMBRANE COMPONENT OF TRANSPORTER-RELATED"/>
    <property type="match status" value="1"/>
</dbReference>
<evidence type="ECO:0000256" key="5">
    <source>
        <dbReference type="ARBA" id="ARBA00023136"/>
    </source>
</evidence>
<comment type="subcellular location">
    <subcellularLocation>
        <location evidence="1">Cell membrane</location>
        <topology evidence="1">Multi-pass membrane protein</topology>
    </subcellularLocation>
</comment>
<protein>
    <recommendedName>
        <fullName evidence="8">ABC3 transporter permease C-terminal domain-containing protein</fullName>
    </recommendedName>
</protein>
<dbReference type="GO" id="GO:0005886">
    <property type="term" value="C:plasma membrane"/>
    <property type="evidence" value="ECO:0007669"/>
    <property type="project" value="UniProtKB-SubCell"/>
</dbReference>
<dbReference type="Pfam" id="PF02687">
    <property type="entry name" value="FtsX"/>
    <property type="match status" value="1"/>
</dbReference>
<keyword evidence="4 7" id="KW-1133">Transmembrane helix</keyword>
<comment type="similarity">
    <text evidence="6">Belongs to the ABC-4 integral membrane protein family.</text>
</comment>
<feature type="non-terminal residue" evidence="9">
    <location>
        <position position="1"/>
    </location>
</feature>
<keyword evidence="3 7" id="KW-0812">Transmembrane</keyword>
<reference evidence="9" key="1">
    <citation type="journal article" date="2014" name="Front. Microbiol.">
        <title>High frequency of phylogenetically diverse reductive dehalogenase-homologous genes in deep subseafloor sedimentary metagenomes.</title>
        <authorList>
            <person name="Kawai M."/>
            <person name="Futagami T."/>
            <person name="Toyoda A."/>
            <person name="Takaki Y."/>
            <person name="Nishi S."/>
            <person name="Hori S."/>
            <person name="Arai W."/>
            <person name="Tsubouchi T."/>
            <person name="Morono Y."/>
            <person name="Uchiyama I."/>
            <person name="Ito T."/>
            <person name="Fujiyama A."/>
            <person name="Inagaki F."/>
            <person name="Takami H."/>
        </authorList>
    </citation>
    <scope>NUCLEOTIDE SEQUENCE</scope>
    <source>
        <strain evidence="9">Expedition CK06-06</strain>
    </source>
</reference>
<evidence type="ECO:0000259" key="8">
    <source>
        <dbReference type="Pfam" id="PF02687"/>
    </source>
</evidence>
<organism evidence="9">
    <name type="scientific">marine sediment metagenome</name>
    <dbReference type="NCBI Taxonomy" id="412755"/>
    <lineage>
        <taxon>unclassified sequences</taxon>
        <taxon>metagenomes</taxon>
        <taxon>ecological metagenomes</taxon>
    </lineage>
</organism>
<feature type="transmembrane region" description="Helical" evidence="7">
    <location>
        <begin position="105"/>
        <end position="132"/>
    </location>
</feature>
<dbReference type="InterPro" id="IPR050250">
    <property type="entry name" value="Macrolide_Exporter_MacB"/>
</dbReference>
<feature type="non-terminal residue" evidence="9">
    <location>
        <position position="141"/>
    </location>
</feature>